<dbReference type="InterPro" id="IPR029033">
    <property type="entry name" value="His_PPase_superfam"/>
</dbReference>
<evidence type="ECO:0000313" key="1">
    <source>
        <dbReference type="EMBL" id="QHV89689.1"/>
    </source>
</evidence>
<keyword evidence="1" id="KW-0614">Plasmid</keyword>
<dbReference type="GO" id="GO:0016787">
    <property type="term" value="F:hydrolase activity"/>
    <property type="evidence" value="ECO:0007669"/>
    <property type="project" value="UniProtKB-KW"/>
</dbReference>
<name>A0A6D1P3V8_ECOLX</name>
<proteinExistence type="predicted"/>
<dbReference type="SUPFAM" id="SSF53254">
    <property type="entry name" value="Phosphoglycerate mutase-like"/>
    <property type="match status" value="1"/>
</dbReference>
<gene>
    <name evidence="1" type="primary">ais</name>
    <name evidence="1" type="ORF">PGJFMKIC_00123</name>
</gene>
<dbReference type="NCBIfam" id="NF011945">
    <property type="entry name" value="PRK15416.1"/>
    <property type="match status" value="1"/>
</dbReference>
<dbReference type="EMBL" id="MN419432">
    <property type="protein sequence ID" value="QHV89689.1"/>
    <property type="molecule type" value="Genomic_DNA"/>
</dbReference>
<geneLocation type="plasmid" evidence="1">
    <name>p21254</name>
</geneLocation>
<dbReference type="Gene3D" id="3.40.50.1240">
    <property type="entry name" value="Phosphoglycerate mutase-like"/>
    <property type="match status" value="1"/>
</dbReference>
<sequence length="391" mass="43461">MDLFNYNVTVRDYDKDDFDGDKYHNTKNGFNADIGAYTDLNDNWTVGLVAQNIIPRSIDTKVVNGFKETFKVRPQATAGVSWHNDLFTTALDIDLTPASGFTSDSKRQFASVGAEFNAWKWAQLRAGYRQNMASNSGSAFTAGVGISPFDVVHIDVSGLVGTDPRLRCNGTTSVHFLITVPAPGTKPGGIFIFSLNNMMKPRSSYSKTAFILLFSVFLVAAVTKAKSSLPDITLEQAKEINADNTVIFLFRHGERCDRSDMPCYSDKSGITITGTEKAQQEGIKFATIFSEYDIYSSNAVRTIQTAKFFSGKEPVVMDSLSDCNNDLYKTLESIARESHKRNIVIMTHNHCLSFLARDRLGKKFKPAYLDALIMHYDGTRLILDGKYNKEA</sequence>
<accession>A0A6D1P3V8</accession>
<organism evidence="1">
    <name type="scientific">Escherichia coli</name>
    <dbReference type="NCBI Taxonomy" id="562"/>
    <lineage>
        <taxon>Bacteria</taxon>
        <taxon>Pseudomonadati</taxon>
        <taxon>Pseudomonadota</taxon>
        <taxon>Gammaproteobacteria</taxon>
        <taxon>Enterobacterales</taxon>
        <taxon>Enterobacteriaceae</taxon>
        <taxon>Escherichia</taxon>
    </lineage>
</organism>
<dbReference type="EC" id="3.1.3.-" evidence="1"/>
<dbReference type="Gene3D" id="2.40.160.60">
    <property type="entry name" value="Outer membrane protein transport protein (OMPP1/FadL/TodX)"/>
    <property type="match status" value="1"/>
</dbReference>
<dbReference type="AlphaFoldDB" id="A0A6D1P3V8"/>
<protein>
    <submittedName>
        <fullName evidence="1">Lipopolysaccharide core heptose(II)-phosphate phosphatase</fullName>
        <ecNumber evidence="1">3.1.3.-</ecNumber>
    </submittedName>
</protein>
<keyword evidence="1" id="KW-0378">Hydrolase</keyword>
<dbReference type="CDD" id="cd07040">
    <property type="entry name" value="HP"/>
    <property type="match status" value="1"/>
</dbReference>
<dbReference type="InterPro" id="IPR032811">
    <property type="entry name" value="Put_conjugal_transfer"/>
</dbReference>
<reference evidence="1" key="1">
    <citation type="submission" date="2019-09" db="EMBL/GenBank/DDBJ databases">
        <title>Nucleotide sequences of blaCTX-M-1 carrying IncI1 in Norwegian broiler production.</title>
        <authorList>
            <person name="Mo S.S."/>
            <person name="Telke A.A."/>
            <person name="Osei K.O."/>
            <person name="Sekse C."/>
            <person name="Slettemeas J.S."/>
            <person name="Urdahl A.-M."/>
        </authorList>
    </citation>
    <scope>NUCLEOTIDE SEQUENCE</scope>
    <source>
        <strain evidence="1">2016-40-21254</strain>
        <plasmid evidence="1">p21254</plasmid>
    </source>
</reference>
<dbReference type="Pfam" id="PF13729">
    <property type="entry name" value="TraF_2"/>
    <property type="match status" value="1"/>
</dbReference>